<dbReference type="PANTHER" id="PTHR35910:SF1">
    <property type="entry name" value="2EXR DOMAIN-CONTAINING PROTEIN"/>
    <property type="match status" value="1"/>
</dbReference>
<feature type="domain" description="2EXR" evidence="1">
    <location>
        <begin position="6"/>
        <end position="101"/>
    </location>
</feature>
<accession>A0A9W4IZ48</accession>
<evidence type="ECO:0000313" key="3">
    <source>
        <dbReference type="Proteomes" id="UP001152646"/>
    </source>
</evidence>
<dbReference type="OrthoDB" id="3540486at2759"/>
<name>A0A9W4IZ48_9EURO</name>
<dbReference type="InterPro" id="IPR045518">
    <property type="entry name" value="2EXR"/>
</dbReference>
<reference evidence="2" key="1">
    <citation type="submission" date="2021-07" db="EMBL/GenBank/DDBJ databases">
        <authorList>
            <person name="Branca A.L. A."/>
        </authorList>
    </citation>
    <scope>NUCLEOTIDE SEQUENCE</scope>
</reference>
<protein>
    <recommendedName>
        <fullName evidence="1">2EXR domain-containing protein</fullName>
    </recommendedName>
</protein>
<gene>
    <name evidence="2" type="ORF">PSALAMII_LOCUS3997</name>
</gene>
<sequence length="317" mass="36617">MSEQFHFFSLPLEIREMIWTYAVPDRIVEVGQPGDPDVLPASDLKKAWIQNHKPPTVALICKESRDIAMKSSGIPRGGFTSFAKDYQYWLKSTKTIHFNAEDESELDMPMNMWLENDMLDMLKVVRRGKELSISADLIQPFIRFHNPSSCSGLMQHVLFDERVACTIALQTVMIKATHAQARRFGLFGGGDEAAQLVDPEDDETLNKFKDLWILSDGSHDMTAAKFFETVGGPRFDFRIKRWRAELAVKFIQWSLRFNPLGAPQLTHNAAQAIQWLRQNFDLRQNHAVQELLDDFPEFKLRIMFRLCPPRARRNMIM</sequence>
<dbReference type="Proteomes" id="UP001152646">
    <property type="component" value="Unassembled WGS sequence"/>
</dbReference>
<evidence type="ECO:0000259" key="1">
    <source>
        <dbReference type="Pfam" id="PF20150"/>
    </source>
</evidence>
<dbReference type="Pfam" id="PF20150">
    <property type="entry name" value="2EXR"/>
    <property type="match status" value="1"/>
</dbReference>
<evidence type="ECO:0000313" key="2">
    <source>
        <dbReference type="EMBL" id="CAG8362325.1"/>
    </source>
</evidence>
<organism evidence="2 3">
    <name type="scientific">Penicillium salamii</name>
    <dbReference type="NCBI Taxonomy" id="1612424"/>
    <lineage>
        <taxon>Eukaryota</taxon>
        <taxon>Fungi</taxon>
        <taxon>Dikarya</taxon>
        <taxon>Ascomycota</taxon>
        <taxon>Pezizomycotina</taxon>
        <taxon>Eurotiomycetes</taxon>
        <taxon>Eurotiomycetidae</taxon>
        <taxon>Eurotiales</taxon>
        <taxon>Aspergillaceae</taxon>
        <taxon>Penicillium</taxon>
    </lineage>
</organism>
<dbReference type="EMBL" id="CAJVPA010000144">
    <property type="protein sequence ID" value="CAG8362325.1"/>
    <property type="molecule type" value="Genomic_DNA"/>
</dbReference>
<dbReference type="PANTHER" id="PTHR35910">
    <property type="entry name" value="2EXR DOMAIN-CONTAINING PROTEIN"/>
    <property type="match status" value="1"/>
</dbReference>
<dbReference type="AlphaFoldDB" id="A0A9W4IZ48"/>
<proteinExistence type="predicted"/>
<comment type="caution">
    <text evidence="2">The sequence shown here is derived from an EMBL/GenBank/DDBJ whole genome shotgun (WGS) entry which is preliminary data.</text>
</comment>